<name>A0A2P2CY06_9LEPT</name>
<comment type="caution">
    <text evidence="1">The sequence shown here is derived from an EMBL/GenBank/DDBJ whole genome shotgun (WGS) entry which is preliminary data.</text>
</comment>
<keyword evidence="2" id="KW-1185">Reference proteome</keyword>
<keyword evidence="1" id="KW-0378">Hydrolase</keyword>
<dbReference type="InterPro" id="IPR002808">
    <property type="entry name" value="AdoCbi_amidolase"/>
</dbReference>
<dbReference type="GO" id="GO:0016787">
    <property type="term" value="F:hydrolase activity"/>
    <property type="evidence" value="ECO:0007669"/>
    <property type="project" value="UniProtKB-KW"/>
</dbReference>
<dbReference type="InterPro" id="IPR052209">
    <property type="entry name" value="CbiZ"/>
</dbReference>
<dbReference type="EMBL" id="BFAY01000005">
    <property type="protein sequence ID" value="GBF37272.1"/>
    <property type="molecule type" value="Genomic_DNA"/>
</dbReference>
<evidence type="ECO:0000313" key="2">
    <source>
        <dbReference type="Proteomes" id="UP000245076"/>
    </source>
</evidence>
<dbReference type="Pfam" id="PF01955">
    <property type="entry name" value="CbiZ"/>
    <property type="match status" value="1"/>
</dbReference>
<dbReference type="RefSeq" id="WP_108927055.1">
    <property type="nucleotide sequence ID" value="NZ_BFAY01000005.1"/>
</dbReference>
<dbReference type="OrthoDB" id="369673at2"/>
<evidence type="ECO:0000313" key="1">
    <source>
        <dbReference type="EMBL" id="GBF37272.1"/>
    </source>
</evidence>
<dbReference type="Proteomes" id="UP000245076">
    <property type="component" value="Unassembled WGS sequence"/>
</dbReference>
<gene>
    <name evidence="1" type="ORF">LPTSP1_02520</name>
</gene>
<dbReference type="AlphaFoldDB" id="A0A2P2CY06"/>
<sequence>MSFFTTDQIGVSETWLELQLSRPHSSLSWAVVGGGYLTTNKVYWLKVSNTDLSPEIIPEEYYRNRLVDKGEKEEVLGFMTSASLLDHSVVEKSLNGLHVRSIATVGLGNAVRVGDTPKLNKKIGTINLLVQTSEALTFSASIEAISIASEARTLAVLESEIHIQNKNNLATGTGTDCIGVISPTGPNGIDYAGKHTIFGHLIGATSYKAVAQGILKWKRARNLLFPEYSRSVHI</sequence>
<proteinExistence type="predicted"/>
<organism evidence="1 2">
    <name type="scientific">Leptospira johnsonii</name>
    <dbReference type="NCBI Taxonomy" id="1917820"/>
    <lineage>
        <taxon>Bacteria</taxon>
        <taxon>Pseudomonadati</taxon>
        <taxon>Spirochaetota</taxon>
        <taxon>Spirochaetia</taxon>
        <taxon>Leptospirales</taxon>
        <taxon>Leptospiraceae</taxon>
        <taxon>Leptospira</taxon>
    </lineage>
</organism>
<dbReference type="PANTHER" id="PTHR35336">
    <property type="entry name" value="ADENOSYLCOBINAMIDE AMIDOHYDROLASE"/>
    <property type="match status" value="1"/>
</dbReference>
<dbReference type="PANTHER" id="PTHR35336:SF5">
    <property type="entry name" value="ADENOSYLCOBINAMIDE AMIDOHYDROLASE"/>
    <property type="match status" value="1"/>
</dbReference>
<protein>
    <submittedName>
        <fullName evidence="1">Adenosylcobinamide amidohydrolase</fullName>
    </submittedName>
</protein>
<reference evidence="1 2" key="1">
    <citation type="submission" date="2018-02" db="EMBL/GenBank/DDBJ databases">
        <title>Novel Leptospira species isolated from soil and water in Japan.</title>
        <authorList>
            <person name="Nakao R."/>
            <person name="Masuzawa T."/>
        </authorList>
    </citation>
    <scope>NUCLEOTIDE SEQUENCE [LARGE SCALE GENOMIC DNA]</scope>
    <source>
        <strain evidence="1 2">E8</strain>
    </source>
</reference>
<accession>A0A2P2CY06</accession>